<dbReference type="PANTHER" id="PTHR43085:SF1">
    <property type="entry name" value="PSEUDOURIDINE KINASE-RELATED"/>
    <property type="match status" value="1"/>
</dbReference>
<evidence type="ECO:0000256" key="3">
    <source>
        <dbReference type="ARBA" id="ARBA00022741"/>
    </source>
</evidence>
<dbReference type="RefSeq" id="WP_153834335.1">
    <property type="nucleotide sequence ID" value="NZ_JBHUMW010000058.1"/>
</dbReference>
<dbReference type="InterPro" id="IPR050306">
    <property type="entry name" value="PfkB_Carbo_kinase"/>
</dbReference>
<evidence type="ECO:0000313" key="9">
    <source>
        <dbReference type="Proteomes" id="UP000435187"/>
    </source>
</evidence>
<keyword evidence="2 6" id="KW-0808">Transferase</keyword>
<dbReference type="PANTHER" id="PTHR43085">
    <property type="entry name" value="HEXOKINASE FAMILY MEMBER"/>
    <property type="match status" value="1"/>
</dbReference>
<dbReference type="Gene3D" id="3.40.1190.20">
    <property type="match status" value="1"/>
</dbReference>
<dbReference type="InterPro" id="IPR011611">
    <property type="entry name" value="PfkB_dom"/>
</dbReference>
<dbReference type="InterPro" id="IPR002139">
    <property type="entry name" value="Ribo/fructo_kinase"/>
</dbReference>
<reference evidence="8 9" key="1">
    <citation type="submission" date="2019-10" db="EMBL/GenBank/DDBJ databases">
        <title>Gracilibacillus salitolerans sp. nov., a moderate halophile isolated from a saline soil in northwest China.</title>
        <authorList>
            <person name="Gan L."/>
        </authorList>
    </citation>
    <scope>NUCLEOTIDE SEQUENCE [LARGE SCALE GENOMIC DNA]</scope>
    <source>
        <strain evidence="8 9">TP2-8</strain>
    </source>
</reference>
<keyword evidence="3" id="KW-0547">Nucleotide-binding</keyword>
<dbReference type="PROSITE" id="PS00584">
    <property type="entry name" value="PFKB_KINASES_2"/>
    <property type="match status" value="1"/>
</dbReference>
<gene>
    <name evidence="8" type="ORF">GH885_03975</name>
</gene>
<dbReference type="InterPro" id="IPR002173">
    <property type="entry name" value="Carboh/pur_kinase_PfkB_CS"/>
</dbReference>
<comment type="caution">
    <text evidence="8">The sequence shown here is derived from an EMBL/GenBank/DDBJ whole genome shotgun (WGS) entry which is preliminary data.</text>
</comment>
<evidence type="ECO:0000259" key="7">
    <source>
        <dbReference type="Pfam" id="PF00294"/>
    </source>
</evidence>
<organism evidence="8 9">
    <name type="scientific">Gracilibacillus thailandensis</name>
    <dbReference type="NCBI Taxonomy" id="563735"/>
    <lineage>
        <taxon>Bacteria</taxon>
        <taxon>Bacillati</taxon>
        <taxon>Bacillota</taxon>
        <taxon>Bacilli</taxon>
        <taxon>Bacillales</taxon>
        <taxon>Bacillaceae</taxon>
        <taxon>Gracilibacillus</taxon>
    </lineage>
</organism>
<dbReference type="InterPro" id="IPR029056">
    <property type="entry name" value="Ribokinase-like"/>
</dbReference>
<feature type="domain" description="Carbohydrate kinase PfkB" evidence="7">
    <location>
        <begin position="1"/>
        <end position="300"/>
    </location>
</feature>
<keyword evidence="5" id="KW-0067">ATP-binding</keyword>
<dbReference type="GO" id="GO:0008865">
    <property type="term" value="F:fructokinase activity"/>
    <property type="evidence" value="ECO:0007669"/>
    <property type="project" value="UniProtKB-ARBA"/>
</dbReference>
<proteinExistence type="inferred from homology"/>
<comment type="similarity">
    <text evidence="1 6">Belongs to the carbohydrate kinase PfkB family.</text>
</comment>
<evidence type="ECO:0000256" key="2">
    <source>
        <dbReference type="ARBA" id="ARBA00022679"/>
    </source>
</evidence>
<dbReference type="SUPFAM" id="SSF53613">
    <property type="entry name" value="Ribokinase-like"/>
    <property type="match status" value="1"/>
</dbReference>
<keyword evidence="9" id="KW-1185">Reference proteome</keyword>
<keyword evidence="4 6" id="KW-0418">Kinase</keyword>
<dbReference type="CDD" id="cd01166">
    <property type="entry name" value="KdgK"/>
    <property type="match status" value="1"/>
</dbReference>
<name>A0A6N7QX98_9BACI</name>
<evidence type="ECO:0000256" key="6">
    <source>
        <dbReference type="RuleBase" id="RU003704"/>
    </source>
</evidence>
<evidence type="ECO:0000256" key="5">
    <source>
        <dbReference type="ARBA" id="ARBA00022840"/>
    </source>
</evidence>
<dbReference type="GO" id="GO:0006000">
    <property type="term" value="P:fructose metabolic process"/>
    <property type="evidence" value="ECO:0007669"/>
    <property type="project" value="UniProtKB-ARBA"/>
</dbReference>
<dbReference type="GO" id="GO:0005524">
    <property type="term" value="F:ATP binding"/>
    <property type="evidence" value="ECO:0007669"/>
    <property type="project" value="UniProtKB-KW"/>
</dbReference>
<dbReference type="PRINTS" id="PR00990">
    <property type="entry name" value="RIBOKINASE"/>
</dbReference>
<dbReference type="Pfam" id="PF00294">
    <property type="entry name" value="PfkB"/>
    <property type="match status" value="1"/>
</dbReference>
<evidence type="ECO:0000256" key="4">
    <source>
        <dbReference type="ARBA" id="ARBA00022777"/>
    </source>
</evidence>
<protein>
    <submittedName>
        <fullName evidence="8">Sugar kinase</fullName>
    </submittedName>
</protein>
<dbReference type="EMBL" id="WJEE01000005">
    <property type="protein sequence ID" value="MRI65505.1"/>
    <property type="molecule type" value="Genomic_DNA"/>
</dbReference>
<accession>A0A6N7QX98</accession>
<evidence type="ECO:0000313" key="8">
    <source>
        <dbReference type="EMBL" id="MRI65505.1"/>
    </source>
</evidence>
<dbReference type="Proteomes" id="UP000435187">
    <property type="component" value="Unassembled WGS sequence"/>
</dbReference>
<evidence type="ECO:0000256" key="1">
    <source>
        <dbReference type="ARBA" id="ARBA00010688"/>
    </source>
</evidence>
<sequence>MQDVITIGESMVVFTPVSSPMMRYAETFSKNVGGAETNVAIGLARLGHNVGWVSKLGKDEFGTYILNTVRGEGVDVSQVNRDPDFPTGLYFKEIRHADDIRVSYYRNGSAASNLQTDDIDQAYIKNAKYLHVTGITPALSESAYHTVIQMMKLARKHEVKVVFDPNLRRKLWSEQKARTVLTEMVALSDIVLPGIEEADFLFDEKDPEQVADQFLANGCETVIIKLGEKGAFFKTENESGYIEGFPVPQVIDPVGAGDGFVAGFLSGVLDQLPLSDAVKRANAVGAMQTQVKGDYEGLPDQEALHQFMFQQDNIDVKR</sequence>
<dbReference type="AlphaFoldDB" id="A0A6N7QX98"/>